<reference evidence="1" key="1">
    <citation type="submission" date="2017-04" db="EMBL/GenBank/DDBJ databases">
        <title>Genome deletions in a multicellular cyanobacterial endosymbiont for morphological adaptation in marine diatoms.</title>
        <authorList>
            <person name="Wang Y."/>
            <person name="Gao H."/>
            <person name="Li R."/>
            <person name="Xu X."/>
        </authorList>
    </citation>
    <scope>NUCLEOTIDE SEQUENCE</scope>
    <source>
        <strain evidence="1">FACHB 800</strain>
    </source>
</reference>
<keyword evidence="2" id="KW-1185">Reference proteome</keyword>
<proteinExistence type="predicted"/>
<gene>
    <name evidence="1" type="ORF">B6N60_03004</name>
</gene>
<organism evidence="1 2">
    <name type="scientific">Richelia sinica FACHB-800</name>
    <dbReference type="NCBI Taxonomy" id="1357546"/>
    <lineage>
        <taxon>Bacteria</taxon>
        <taxon>Bacillati</taxon>
        <taxon>Cyanobacteriota</taxon>
        <taxon>Cyanophyceae</taxon>
        <taxon>Nostocales</taxon>
        <taxon>Nostocaceae</taxon>
        <taxon>Richelia</taxon>
    </lineage>
</organism>
<dbReference type="Proteomes" id="UP000683511">
    <property type="component" value="Chromosome"/>
</dbReference>
<evidence type="ECO:0000313" key="2">
    <source>
        <dbReference type="Proteomes" id="UP000683511"/>
    </source>
</evidence>
<dbReference type="RefSeq" id="WP_190604387.1">
    <property type="nucleotide sequence ID" value="NZ_CP021056.1"/>
</dbReference>
<sequence length="164" mass="18472">MSSLKSTFIQHLDISSSQLENILSLSLNDLLKSPQLQQELNSLNIKILKATLPTCGAVLAQELPPFYHWLKNELGVKRVPDTPDHTTKWVIGFVNNQESLTRLVELHRQVPRPALEASIPRLVDMFAGVEDEQTRQEWQKAIAVLCLVLVVASREQERLNLAAS</sequence>
<accession>A0A975Y5J4</accession>
<dbReference type="AlphaFoldDB" id="A0A975Y5J4"/>
<name>A0A975Y5J4_9NOST</name>
<dbReference type="KEGG" id="rsin:B6N60_03004"/>
<evidence type="ECO:0000313" key="1">
    <source>
        <dbReference type="EMBL" id="QXE24300.1"/>
    </source>
</evidence>
<dbReference type="EMBL" id="CP021056">
    <property type="protein sequence ID" value="QXE24300.1"/>
    <property type="molecule type" value="Genomic_DNA"/>
</dbReference>
<protein>
    <submittedName>
        <fullName evidence="1">Uncharacterized protein</fullName>
    </submittedName>
</protein>